<comment type="caution">
    <text evidence="1">The sequence shown here is derived from an EMBL/GenBank/DDBJ whole genome shotgun (WGS) entry which is preliminary data.</text>
</comment>
<dbReference type="AlphaFoldDB" id="A0A317SW28"/>
<sequence length="73" mass="8169">MDAESGLTPQNTCSGLNVLLLPKKKKRNEKQKMNPLEPANATIRRSTRPDIIMATKRNESSTYEYSTVSCSPQ</sequence>
<evidence type="ECO:0000313" key="1">
    <source>
        <dbReference type="EMBL" id="PWW78695.1"/>
    </source>
</evidence>
<evidence type="ECO:0000313" key="2">
    <source>
        <dbReference type="Proteomes" id="UP000246991"/>
    </source>
</evidence>
<organism evidence="1 2">
    <name type="scientific">Tuber magnatum</name>
    <name type="common">white Piedmont truffle</name>
    <dbReference type="NCBI Taxonomy" id="42249"/>
    <lineage>
        <taxon>Eukaryota</taxon>
        <taxon>Fungi</taxon>
        <taxon>Dikarya</taxon>
        <taxon>Ascomycota</taxon>
        <taxon>Pezizomycotina</taxon>
        <taxon>Pezizomycetes</taxon>
        <taxon>Pezizales</taxon>
        <taxon>Tuberaceae</taxon>
        <taxon>Tuber</taxon>
    </lineage>
</organism>
<gene>
    <name evidence="1" type="ORF">C7212DRAFT_309024</name>
</gene>
<reference evidence="1 2" key="1">
    <citation type="submission" date="2018-03" db="EMBL/GenBank/DDBJ databases">
        <title>Genomes of Pezizomycetes fungi and the evolution of truffles.</title>
        <authorList>
            <person name="Murat C."/>
            <person name="Payen T."/>
            <person name="Noel B."/>
            <person name="Kuo A."/>
            <person name="Martin F.M."/>
        </authorList>
    </citation>
    <scope>NUCLEOTIDE SEQUENCE [LARGE SCALE GENOMIC DNA]</scope>
    <source>
        <strain evidence="1">091103-1</strain>
    </source>
</reference>
<protein>
    <submittedName>
        <fullName evidence="1">Uncharacterized protein</fullName>
    </submittedName>
</protein>
<proteinExistence type="predicted"/>
<accession>A0A317SW28</accession>
<name>A0A317SW28_9PEZI</name>
<keyword evidence="2" id="KW-1185">Reference proteome</keyword>
<dbReference type="EMBL" id="PYWC01000013">
    <property type="protein sequence ID" value="PWW78695.1"/>
    <property type="molecule type" value="Genomic_DNA"/>
</dbReference>
<dbReference type="Proteomes" id="UP000246991">
    <property type="component" value="Unassembled WGS sequence"/>
</dbReference>